<reference evidence="9 10" key="1">
    <citation type="submission" date="2018-08" db="EMBL/GenBank/DDBJ databases">
        <title>Meiothermus roseus NBRC 110900 genome sequencing project.</title>
        <authorList>
            <person name="Da Costa M.S."/>
            <person name="Albuquerque L."/>
            <person name="Raposo P."/>
            <person name="Froufe H.J.C."/>
            <person name="Barroso C.S."/>
            <person name="Egas C."/>
        </authorList>
    </citation>
    <scope>NUCLEOTIDE SEQUENCE [LARGE SCALE GENOMIC DNA]</scope>
    <source>
        <strain evidence="9 10">NBRC 110900</strain>
    </source>
</reference>
<evidence type="ECO:0000313" key="9">
    <source>
        <dbReference type="EMBL" id="RIH89009.1"/>
    </source>
</evidence>
<evidence type="ECO:0000256" key="3">
    <source>
        <dbReference type="ARBA" id="ARBA00022679"/>
    </source>
</evidence>
<comment type="similarity">
    <text evidence="1 7">Belongs to the Lgt family.</text>
</comment>
<dbReference type="RefSeq" id="WP_119275959.1">
    <property type="nucleotide sequence ID" value="NZ_QWLA01000006.1"/>
</dbReference>
<keyword evidence="9" id="KW-0328">Glycosyltransferase</keyword>
<evidence type="ECO:0000256" key="8">
    <source>
        <dbReference type="SAM" id="MobiDB-lite"/>
    </source>
</evidence>
<evidence type="ECO:0000256" key="5">
    <source>
        <dbReference type="ARBA" id="ARBA00022989"/>
    </source>
</evidence>
<evidence type="ECO:0000256" key="1">
    <source>
        <dbReference type="ARBA" id="ARBA00007150"/>
    </source>
</evidence>
<feature type="transmembrane region" description="Helical" evidence="7">
    <location>
        <begin position="81"/>
        <end position="104"/>
    </location>
</feature>
<evidence type="ECO:0000256" key="4">
    <source>
        <dbReference type="ARBA" id="ARBA00022692"/>
    </source>
</evidence>
<keyword evidence="9" id="KW-0449">Lipoprotein</keyword>
<evidence type="ECO:0000256" key="7">
    <source>
        <dbReference type="HAMAP-Rule" id="MF_01147"/>
    </source>
</evidence>
<dbReference type="NCBIfam" id="TIGR00544">
    <property type="entry name" value="lgt"/>
    <property type="match status" value="1"/>
</dbReference>
<protein>
    <recommendedName>
        <fullName evidence="7">Phosphatidylglycerol--prolipoprotein diacylglyceryl transferase</fullName>
        <ecNumber evidence="7">2.5.1.145</ecNumber>
    </recommendedName>
</protein>
<gene>
    <name evidence="7 9" type="primary">lgt</name>
    <name evidence="9" type="ORF">Mrose_00616</name>
</gene>
<keyword evidence="10" id="KW-1185">Reference proteome</keyword>
<feature type="transmembrane region" description="Helical" evidence="7">
    <location>
        <begin position="252"/>
        <end position="275"/>
    </location>
</feature>
<dbReference type="AlphaFoldDB" id="A0A399F145"/>
<feature type="transmembrane region" description="Helical" evidence="7">
    <location>
        <begin position="15"/>
        <end position="35"/>
    </location>
</feature>
<dbReference type="Pfam" id="PF01790">
    <property type="entry name" value="LGT"/>
    <property type="match status" value="1"/>
</dbReference>
<dbReference type="GO" id="GO:0042158">
    <property type="term" value="P:lipoprotein biosynthetic process"/>
    <property type="evidence" value="ECO:0007669"/>
    <property type="project" value="UniProtKB-UniRule"/>
</dbReference>
<comment type="subcellular location">
    <subcellularLocation>
        <location evidence="7">Cell membrane</location>
        <topology evidence="7">Multi-pass membrane protein</topology>
    </subcellularLocation>
</comment>
<keyword evidence="6 7" id="KW-0472">Membrane</keyword>
<evidence type="ECO:0000313" key="10">
    <source>
        <dbReference type="Proteomes" id="UP000265341"/>
    </source>
</evidence>
<dbReference type="GO" id="GO:0008961">
    <property type="term" value="F:phosphatidylglycerol-prolipoprotein diacylglyceryl transferase activity"/>
    <property type="evidence" value="ECO:0007669"/>
    <property type="project" value="UniProtKB-UniRule"/>
</dbReference>
<dbReference type="OrthoDB" id="871140at2"/>
<accession>A0A399F145</accession>
<evidence type="ECO:0000256" key="2">
    <source>
        <dbReference type="ARBA" id="ARBA00022475"/>
    </source>
</evidence>
<comment type="caution">
    <text evidence="9">The sequence shown here is derived from an EMBL/GenBank/DDBJ whole genome shotgun (WGS) entry which is preliminary data.</text>
</comment>
<dbReference type="PANTHER" id="PTHR30589:SF0">
    <property type="entry name" value="PHOSPHATIDYLGLYCEROL--PROLIPOPROTEIN DIACYLGLYCERYL TRANSFERASE"/>
    <property type="match status" value="1"/>
</dbReference>
<keyword evidence="4 7" id="KW-0812">Transmembrane</keyword>
<sequence>MDPIMIELGPIQIRWYGFFLVLAIFAGFEIAKRYLRAWGYDPDHFEQAAFWAVVAGVIGARVGYVLTSPSDFAGNPISALYIWQGGLSIHGAVIGGILAFWLYARRYGTPFMPYIEASLPAVALGIIAGRLGNFMNGSDTVGRLTSLPIGFTWPSSASGFPGICKAGDNISLAYGLCLGEVVRGPVHLTQIYGVIIGIILSVLVVRWLAMRKPWGYTFWQFVLWYSVLRGGLEEPFRLNPLWLRVYENNTLGIGFFTATQLFSIPLIILAIVMLYRLPKGGRETVAVAAPTPPKTDKAEAKPRKKD</sequence>
<dbReference type="HAMAP" id="MF_01147">
    <property type="entry name" value="Lgt"/>
    <property type="match status" value="1"/>
</dbReference>
<organism evidence="9 10">
    <name type="scientific">Calidithermus roseus</name>
    <dbReference type="NCBI Taxonomy" id="1644118"/>
    <lineage>
        <taxon>Bacteria</taxon>
        <taxon>Thermotogati</taxon>
        <taxon>Deinococcota</taxon>
        <taxon>Deinococci</taxon>
        <taxon>Thermales</taxon>
        <taxon>Thermaceae</taxon>
        <taxon>Calidithermus</taxon>
    </lineage>
</organism>
<evidence type="ECO:0000256" key="6">
    <source>
        <dbReference type="ARBA" id="ARBA00023136"/>
    </source>
</evidence>
<dbReference type="GO" id="GO:0005886">
    <property type="term" value="C:plasma membrane"/>
    <property type="evidence" value="ECO:0007669"/>
    <property type="project" value="UniProtKB-SubCell"/>
</dbReference>
<feature type="binding site" evidence="7">
    <location>
        <position position="130"/>
    </location>
    <ligand>
        <name>a 1,2-diacyl-sn-glycero-3-phospho-(1'-sn-glycerol)</name>
        <dbReference type="ChEBI" id="CHEBI:64716"/>
    </ligand>
</feature>
<keyword evidence="5 7" id="KW-1133">Transmembrane helix</keyword>
<dbReference type="Proteomes" id="UP000265341">
    <property type="component" value="Unassembled WGS sequence"/>
</dbReference>
<feature type="transmembrane region" description="Helical" evidence="7">
    <location>
        <begin position="47"/>
        <end position="66"/>
    </location>
</feature>
<proteinExistence type="inferred from homology"/>
<comment type="catalytic activity">
    <reaction evidence="7">
        <text>L-cysteinyl-[prolipoprotein] + a 1,2-diacyl-sn-glycero-3-phospho-(1'-sn-glycerol) = an S-1,2-diacyl-sn-glyceryl-L-cysteinyl-[prolipoprotein] + sn-glycerol 1-phosphate + H(+)</text>
        <dbReference type="Rhea" id="RHEA:56712"/>
        <dbReference type="Rhea" id="RHEA-COMP:14679"/>
        <dbReference type="Rhea" id="RHEA-COMP:14680"/>
        <dbReference type="ChEBI" id="CHEBI:15378"/>
        <dbReference type="ChEBI" id="CHEBI:29950"/>
        <dbReference type="ChEBI" id="CHEBI:57685"/>
        <dbReference type="ChEBI" id="CHEBI:64716"/>
        <dbReference type="ChEBI" id="CHEBI:140658"/>
        <dbReference type="EC" id="2.5.1.145"/>
    </reaction>
</comment>
<dbReference type="PANTHER" id="PTHR30589">
    <property type="entry name" value="PROLIPOPROTEIN DIACYLGLYCERYL TRANSFERASE"/>
    <property type="match status" value="1"/>
</dbReference>
<dbReference type="UniPathway" id="UPA00664"/>
<comment type="pathway">
    <text evidence="7">Protein modification; lipoprotein biosynthesis (diacylglyceryl transfer).</text>
</comment>
<keyword evidence="3 7" id="KW-0808">Transferase</keyword>
<dbReference type="NCBIfam" id="NF000784">
    <property type="entry name" value="PRK00052.4-5"/>
    <property type="match status" value="1"/>
</dbReference>
<feature type="transmembrane region" description="Helical" evidence="7">
    <location>
        <begin position="191"/>
        <end position="209"/>
    </location>
</feature>
<name>A0A399F145_9DEIN</name>
<dbReference type="InterPro" id="IPR001640">
    <property type="entry name" value="Lgt"/>
</dbReference>
<comment type="function">
    <text evidence="7">Catalyzes the transfer of the diacylglyceryl group from phosphatidylglycerol to the sulfhydryl group of the N-terminal cysteine of a prolipoprotein, the first step in the formation of mature lipoproteins.</text>
</comment>
<keyword evidence="2 7" id="KW-1003">Cell membrane</keyword>
<feature type="region of interest" description="Disordered" evidence="8">
    <location>
        <begin position="286"/>
        <end position="306"/>
    </location>
</feature>
<dbReference type="EMBL" id="QWLA01000006">
    <property type="protein sequence ID" value="RIH89009.1"/>
    <property type="molecule type" value="Genomic_DNA"/>
</dbReference>
<feature type="compositionally biased region" description="Basic and acidic residues" evidence="8">
    <location>
        <begin position="294"/>
        <end position="306"/>
    </location>
</feature>
<dbReference type="EC" id="2.5.1.145" evidence="7"/>